<dbReference type="Proteomes" id="UP000001542">
    <property type="component" value="Unassembled WGS sequence"/>
</dbReference>
<dbReference type="RefSeq" id="XP_001328440.1">
    <property type="nucleotide sequence ID" value="XM_001328405.1"/>
</dbReference>
<gene>
    <name evidence="1" type="ORF">TVAG_341110</name>
</gene>
<dbReference type="EMBL" id="DS113245">
    <property type="protein sequence ID" value="EAY16217.1"/>
    <property type="molecule type" value="Genomic_DNA"/>
</dbReference>
<dbReference type="InParanoid" id="A2DTS0"/>
<dbReference type="VEuPathDB" id="TrichDB:TVAGG3_1037180"/>
<name>A2DTS0_TRIV3</name>
<sequence>MSDSRFTVAVILSGADIPDAEISKMAAGYLKVQTPEGKFLLIIYWNKILYLEDIKLSARFKVLYFTIRNTNILTNILGITKFSYCITAIPEIFYQIYEFCESLNVGTTQEEDKEDEDEENNDSPKFTAIADPYNYKCQILFYLQFAALNEEALKLFRMRIQFEDEEQESLIDKAVISLDSKYILYKMVPKLRFKEKISAKDFNPIVQIMECYQKSQPDAKPMISATKYNNSVEIFVYFEDFSYQHLERACYHIGNNIVYFVPMHNNEDKKRIFLLKSAITNFSDIFDSLYSYCNFKVLSIEENGTFLCVTISASQDDYRAYYRKMADFRGNDVDSICSDTKNDANKDRKINPIVSFIRDNNYNNPEFDLQEFNFLKFPPGKHEVLFRMLKKFGLISISEYDQKIKGYRCFSSLYDFRKIVENFPSNVVEVRSNTPKG</sequence>
<dbReference type="AlphaFoldDB" id="A2DTS0"/>
<reference evidence="1" key="2">
    <citation type="journal article" date="2007" name="Science">
        <title>Draft genome sequence of the sexually transmitted pathogen Trichomonas vaginalis.</title>
        <authorList>
            <person name="Carlton J.M."/>
            <person name="Hirt R.P."/>
            <person name="Silva J.C."/>
            <person name="Delcher A.L."/>
            <person name="Schatz M."/>
            <person name="Zhao Q."/>
            <person name="Wortman J.R."/>
            <person name="Bidwell S.L."/>
            <person name="Alsmark U.C.M."/>
            <person name="Besteiro S."/>
            <person name="Sicheritz-Ponten T."/>
            <person name="Noel C.J."/>
            <person name="Dacks J.B."/>
            <person name="Foster P.G."/>
            <person name="Simillion C."/>
            <person name="Van de Peer Y."/>
            <person name="Miranda-Saavedra D."/>
            <person name="Barton G.J."/>
            <person name="Westrop G.D."/>
            <person name="Mueller S."/>
            <person name="Dessi D."/>
            <person name="Fiori P.L."/>
            <person name="Ren Q."/>
            <person name="Paulsen I."/>
            <person name="Zhang H."/>
            <person name="Bastida-Corcuera F.D."/>
            <person name="Simoes-Barbosa A."/>
            <person name="Brown M.T."/>
            <person name="Hayes R.D."/>
            <person name="Mukherjee M."/>
            <person name="Okumura C.Y."/>
            <person name="Schneider R."/>
            <person name="Smith A.J."/>
            <person name="Vanacova S."/>
            <person name="Villalvazo M."/>
            <person name="Haas B.J."/>
            <person name="Pertea M."/>
            <person name="Feldblyum T.V."/>
            <person name="Utterback T.R."/>
            <person name="Shu C.L."/>
            <person name="Osoegawa K."/>
            <person name="de Jong P.J."/>
            <person name="Hrdy I."/>
            <person name="Horvathova L."/>
            <person name="Zubacova Z."/>
            <person name="Dolezal P."/>
            <person name="Malik S.B."/>
            <person name="Logsdon J.M. Jr."/>
            <person name="Henze K."/>
            <person name="Gupta A."/>
            <person name="Wang C.C."/>
            <person name="Dunne R.L."/>
            <person name="Upcroft J.A."/>
            <person name="Upcroft P."/>
            <person name="White O."/>
            <person name="Salzberg S.L."/>
            <person name="Tang P."/>
            <person name="Chiu C.-H."/>
            <person name="Lee Y.-S."/>
            <person name="Embley T.M."/>
            <person name="Coombs G.H."/>
            <person name="Mottram J.C."/>
            <person name="Tachezy J."/>
            <person name="Fraser-Liggett C.M."/>
            <person name="Johnson P.J."/>
        </authorList>
    </citation>
    <scope>NUCLEOTIDE SEQUENCE [LARGE SCALE GENOMIC DNA]</scope>
    <source>
        <strain evidence="1">G3</strain>
    </source>
</reference>
<accession>A2DTS0</accession>
<keyword evidence="2" id="KW-1185">Reference proteome</keyword>
<organism evidence="1 2">
    <name type="scientific">Trichomonas vaginalis (strain ATCC PRA-98 / G3)</name>
    <dbReference type="NCBI Taxonomy" id="412133"/>
    <lineage>
        <taxon>Eukaryota</taxon>
        <taxon>Metamonada</taxon>
        <taxon>Parabasalia</taxon>
        <taxon>Trichomonadida</taxon>
        <taxon>Trichomonadidae</taxon>
        <taxon>Trichomonas</taxon>
    </lineage>
</organism>
<evidence type="ECO:0000313" key="1">
    <source>
        <dbReference type="EMBL" id="EAY16217.1"/>
    </source>
</evidence>
<dbReference type="VEuPathDB" id="TrichDB:TVAG_341110"/>
<reference evidence="1" key="1">
    <citation type="submission" date="2006-10" db="EMBL/GenBank/DDBJ databases">
        <authorList>
            <person name="Amadeo P."/>
            <person name="Zhao Q."/>
            <person name="Wortman J."/>
            <person name="Fraser-Liggett C."/>
            <person name="Carlton J."/>
        </authorList>
    </citation>
    <scope>NUCLEOTIDE SEQUENCE</scope>
    <source>
        <strain evidence="1">G3</strain>
    </source>
</reference>
<protein>
    <submittedName>
        <fullName evidence="1">Uncharacterized protein</fullName>
    </submittedName>
</protein>
<evidence type="ECO:0000313" key="2">
    <source>
        <dbReference type="Proteomes" id="UP000001542"/>
    </source>
</evidence>
<proteinExistence type="predicted"/>
<dbReference type="KEGG" id="tva:4774225"/>